<dbReference type="PANTHER" id="PTHR11228">
    <property type="entry name" value="RADICAL SAM DOMAIN PROTEIN"/>
    <property type="match status" value="1"/>
</dbReference>
<dbReference type="EMBL" id="DVOE01000010">
    <property type="protein sequence ID" value="HIU98373.1"/>
    <property type="molecule type" value="Genomic_DNA"/>
</dbReference>
<protein>
    <submittedName>
        <fullName evidence="6">Radical SAM protein</fullName>
    </submittedName>
</protein>
<evidence type="ECO:0000256" key="4">
    <source>
        <dbReference type="ARBA" id="ARBA00023014"/>
    </source>
</evidence>
<dbReference type="InterPro" id="IPR058240">
    <property type="entry name" value="rSAM_sf"/>
</dbReference>
<proteinExistence type="predicted"/>
<dbReference type="NCBIfam" id="TIGR04038">
    <property type="entry name" value="tatD_link_rSAM"/>
    <property type="match status" value="1"/>
</dbReference>
<organism evidence="6 7">
    <name type="scientific">Candidatus Limadaptatus stercoripullorum</name>
    <dbReference type="NCBI Taxonomy" id="2840846"/>
    <lineage>
        <taxon>Bacteria</taxon>
        <taxon>Bacillati</taxon>
        <taxon>Bacillota</taxon>
        <taxon>Clostridia</taxon>
        <taxon>Eubacteriales</taxon>
        <taxon>Candidatus Limadaptatus</taxon>
    </lineage>
</organism>
<dbReference type="InterPro" id="IPR007197">
    <property type="entry name" value="rSAM"/>
</dbReference>
<dbReference type="Pfam" id="PF04055">
    <property type="entry name" value="Radical_SAM"/>
    <property type="match status" value="1"/>
</dbReference>
<evidence type="ECO:0000256" key="2">
    <source>
        <dbReference type="ARBA" id="ARBA00022723"/>
    </source>
</evidence>
<dbReference type="SFLD" id="SFLDS00029">
    <property type="entry name" value="Radical_SAM"/>
    <property type="match status" value="1"/>
</dbReference>
<dbReference type="InterPro" id="IPR023821">
    <property type="entry name" value="rSAM_TatD-assoc"/>
</dbReference>
<dbReference type="InterPro" id="IPR050377">
    <property type="entry name" value="Radical_SAM_PqqE_MftC-like"/>
</dbReference>
<keyword evidence="1" id="KW-0949">S-adenosyl-L-methionine</keyword>
<dbReference type="AlphaFoldDB" id="A0A9D1SVS2"/>
<dbReference type="SUPFAM" id="SSF102114">
    <property type="entry name" value="Radical SAM enzymes"/>
    <property type="match status" value="1"/>
</dbReference>
<name>A0A9D1SVS2_9FIRM</name>
<reference evidence="6" key="2">
    <citation type="journal article" date="2021" name="PeerJ">
        <title>Extensive microbial diversity within the chicken gut microbiome revealed by metagenomics and culture.</title>
        <authorList>
            <person name="Gilroy R."/>
            <person name="Ravi A."/>
            <person name="Getino M."/>
            <person name="Pursley I."/>
            <person name="Horton D.L."/>
            <person name="Alikhan N.F."/>
            <person name="Baker D."/>
            <person name="Gharbi K."/>
            <person name="Hall N."/>
            <person name="Watson M."/>
            <person name="Adriaenssens E.M."/>
            <person name="Foster-Nyarko E."/>
            <person name="Jarju S."/>
            <person name="Secka A."/>
            <person name="Antonio M."/>
            <person name="Oren A."/>
            <person name="Chaudhuri R.R."/>
            <person name="La Ragione R."/>
            <person name="Hildebrand F."/>
            <person name="Pallen M.J."/>
        </authorList>
    </citation>
    <scope>NUCLEOTIDE SEQUENCE</scope>
    <source>
        <strain evidence="6">10406</strain>
    </source>
</reference>
<gene>
    <name evidence="6" type="ORF">IAC73_00840</name>
</gene>
<evidence type="ECO:0000313" key="7">
    <source>
        <dbReference type="Proteomes" id="UP000886857"/>
    </source>
</evidence>
<evidence type="ECO:0000256" key="1">
    <source>
        <dbReference type="ARBA" id="ARBA00022691"/>
    </source>
</evidence>
<evidence type="ECO:0000259" key="5">
    <source>
        <dbReference type="PROSITE" id="PS51918"/>
    </source>
</evidence>
<evidence type="ECO:0000256" key="3">
    <source>
        <dbReference type="ARBA" id="ARBA00023004"/>
    </source>
</evidence>
<dbReference type="PROSITE" id="PS51918">
    <property type="entry name" value="RADICAL_SAM"/>
    <property type="match status" value="1"/>
</dbReference>
<sequence length="202" mass="22212">MQNIVYGYGDALYINLTNRCSNACVFCIRNFRDGVSDDPLWLDREPTAEEVIAELERRGADKTGKVVFCGFGEPTCALGVLTEVAAYLKSRGVMTRINTNGQSDLINGEAHTARRLKGLIDTVNVSLNASTAEKYDDICRSVYGKKAFDAMLDFARDCVSEGIDTVMSVVDCIGEKEIEACRKVAESVGARFRVRVMVEGEN</sequence>
<dbReference type="GO" id="GO:0051536">
    <property type="term" value="F:iron-sulfur cluster binding"/>
    <property type="evidence" value="ECO:0007669"/>
    <property type="project" value="UniProtKB-KW"/>
</dbReference>
<dbReference type="SFLD" id="SFLDG01111">
    <property type="entry name" value="Uncharacterised_Radical_SAM_Su"/>
    <property type="match status" value="1"/>
</dbReference>
<keyword evidence="2" id="KW-0479">Metal-binding</keyword>
<accession>A0A9D1SVS2</accession>
<keyword evidence="3" id="KW-0408">Iron</keyword>
<reference evidence="6" key="1">
    <citation type="submission" date="2020-10" db="EMBL/GenBank/DDBJ databases">
        <authorList>
            <person name="Gilroy R."/>
        </authorList>
    </citation>
    <scope>NUCLEOTIDE SEQUENCE</scope>
    <source>
        <strain evidence="6">10406</strain>
    </source>
</reference>
<dbReference type="Proteomes" id="UP000886857">
    <property type="component" value="Unassembled WGS sequence"/>
</dbReference>
<dbReference type="InterPro" id="IPR013785">
    <property type="entry name" value="Aldolase_TIM"/>
</dbReference>
<keyword evidence="4" id="KW-0411">Iron-sulfur</keyword>
<comment type="caution">
    <text evidence="6">The sequence shown here is derived from an EMBL/GenBank/DDBJ whole genome shotgun (WGS) entry which is preliminary data.</text>
</comment>
<dbReference type="GO" id="GO:0003824">
    <property type="term" value="F:catalytic activity"/>
    <property type="evidence" value="ECO:0007669"/>
    <property type="project" value="InterPro"/>
</dbReference>
<dbReference type="CDD" id="cd01335">
    <property type="entry name" value="Radical_SAM"/>
    <property type="match status" value="1"/>
</dbReference>
<dbReference type="PANTHER" id="PTHR11228:SF7">
    <property type="entry name" value="PQQA PEPTIDE CYCLASE"/>
    <property type="match status" value="1"/>
</dbReference>
<dbReference type="Gene3D" id="3.20.20.70">
    <property type="entry name" value="Aldolase class I"/>
    <property type="match status" value="1"/>
</dbReference>
<feature type="domain" description="Radical SAM core" evidence="5">
    <location>
        <begin position="6"/>
        <end position="202"/>
    </location>
</feature>
<dbReference type="GO" id="GO:0046872">
    <property type="term" value="F:metal ion binding"/>
    <property type="evidence" value="ECO:0007669"/>
    <property type="project" value="UniProtKB-KW"/>
</dbReference>
<evidence type="ECO:0000313" key="6">
    <source>
        <dbReference type="EMBL" id="HIU98373.1"/>
    </source>
</evidence>